<dbReference type="InterPro" id="IPR009920">
    <property type="entry name" value="HEPPP_synth_su1"/>
</dbReference>
<dbReference type="PATRIC" id="fig|1348973.3.peg.558"/>
<organism evidence="1 2">
    <name type="scientific">Schinkia azotoformans MEV2011</name>
    <dbReference type="NCBI Taxonomy" id="1348973"/>
    <lineage>
        <taxon>Bacteria</taxon>
        <taxon>Bacillati</taxon>
        <taxon>Bacillota</taxon>
        <taxon>Bacilli</taxon>
        <taxon>Bacillales</taxon>
        <taxon>Bacillaceae</taxon>
        <taxon>Calidifontibacillus/Schinkia group</taxon>
        <taxon>Schinkia</taxon>
    </lineage>
</organism>
<dbReference type="Gene3D" id="1.20.120.1450">
    <property type="match status" value="1"/>
</dbReference>
<dbReference type="GO" id="GO:0009234">
    <property type="term" value="P:menaquinone biosynthetic process"/>
    <property type="evidence" value="ECO:0007669"/>
    <property type="project" value="InterPro"/>
</dbReference>
<evidence type="ECO:0000313" key="2">
    <source>
        <dbReference type="Proteomes" id="UP000027936"/>
    </source>
</evidence>
<comment type="caution">
    <text evidence="1">The sequence shown here is derived from an EMBL/GenBank/DDBJ whole genome shotgun (WGS) entry which is preliminary data.</text>
</comment>
<name>A0A072NTL5_SCHAZ</name>
<dbReference type="RefSeq" id="WP_003331157.1">
    <property type="nucleotide sequence ID" value="NZ_JJRY01000001.1"/>
</dbReference>
<accession>A0A072NTL5</accession>
<evidence type="ECO:0000313" key="1">
    <source>
        <dbReference type="EMBL" id="KEF40547.1"/>
    </source>
</evidence>
<dbReference type="AlphaFoldDB" id="A0A072NTL5"/>
<protein>
    <submittedName>
        <fullName evidence="1">Heptaprenyl diphosphate synthase (HEPPP synthase) subunit 1</fullName>
        <ecNumber evidence="1">2.5.1.30</ecNumber>
    </submittedName>
</protein>
<dbReference type="EC" id="2.5.1.30" evidence="1"/>
<dbReference type="Proteomes" id="UP000027936">
    <property type="component" value="Unassembled WGS sequence"/>
</dbReference>
<keyword evidence="1" id="KW-0808">Transferase</keyword>
<dbReference type="OrthoDB" id="2417886at2"/>
<proteinExistence type="predicted"/>
<gene>
    <name evidence="1" type="ORF">M670_00574</name>
</gene>
<reference evidence="1 2" key="1">
    <citation type="submission" date="2014-04" db="EMBL/GenBank/DDBJ databases">
        <title>Draft genome sequence of Bacillus azotoformans MEV2011, a (co-) denitrifying strain unable to grow in the presence of oxygen.</title>
        <authorList>
            <person name="Nielsen M."/>
            <person name="Schreiber L."/>
            <person name="Finster K."/>
            <person name="Schramm A."/>
        </authorList>
    </citation>
    <scope>NUCLEOTIDE SEQUENCE [LARGE SCALE GENOMIC DNA]</scope>
    <source>
        <strain evidence="1 2">MEV2011</strain>
    </source>
</reference>
<dbReference type="Pfam" id="PF07307">
    <property type="entry name" value="HEPPP_synt_1"/>
    <property type="match status" value="1"/>
</dbReference>
<dbReference type="GO" id="GO:0000010">
    <property type="term" value="F:heptaprenyl diphosphate synthase activity"/>
    <property type="evidence" value="ECO:0007669"/>
    <property type="project" value="UniProtKB-EC"/>
</dbReference>
<dbReference type="EMBL" id="JJRY01000001">
    <property type="protein sequence ID" value="KEF40547.1"/>
    <property type="molecule type" value="Genomic_DNA"/>
</dbReference>
<sequence length="271" mass="31202">MKGIYDEIKQIKADIDERAKHPYLMKFIDVPVIDEQKLLLLYSILSESKISSDKIKQSIIATMLIQIALDTHELVGINQIEEDHPYMKKRQLTVLGGDYYSGLYYYLLAQIDNIPMLEVLSIAIKEINEYKVAIYQRDQNNIGDFIESVAMIESLLVQKIAQYVGKSDMLDLSKQLLLLNKLNNEKRSYLSSGYSAFFDGIYTIQEKTRGLSKNIDRKQALILVDNQIITSIHYIEAFLQKHSGTYRFLCEKIRGFINNIDIAMEKAVKEG</sequence>